<dbReference type="AlphaFoldDB" id="A0A2H6NFG7"/>
<reference evidence="1" key="1">
    <citation type="submission" date="2017-07" db="EMBL/GenBank/DDBJ databases">
        <authorList>
            <person name="Mikheyev A."/>
            <person name="Grau M."/>
        </authorList>
    </citation>
    <scope>NUCLEOTIDE SEQUENCE</scope>
    <source>
        <tissue evidence="1">Venom_gland</tissue>
    </source>
</reference>
<reference evidence="1" key="2">
    <citation type="submission" date="2017-12" db="EMBL/GenBank/DDBJ databases">
        <title>Coralsnake Venomics: Analyses of Venom Gland Transcriptomes and Proteomes of Six Brazilian Taxa.</title>
        <authorList>
            <person name="Aird S.D."/>
            <person name="Jorge da Silva N."/>
            <person name="Qiu L."/>
            <person name="Villar-Briones A."/>
            <person name="Aparecida-Saddi V."/>
            <person name="Campos-Telles M.P."/>
            <person name="Grau M."/>
            <person name="Mikheyev A.S."/>
        </authorList>
    </citation>
    <scope>NUCLEOTIDE SEQUENCE</scope>
    <source>
        <tissue evidence="1">Venom_gland</tissue>
    </source>
</reference>
<dbReference type="EMBL" id="IACI01099548">
    <property type="protein sequence ID" value="LAA31385.1"/>
    <property type="molecule type" value="Transcribed_RNA"/>
</dbReference>
<protein>
    <submittedName>
        <fullName evidence="1">Uncharacterized protein</fullName>
    </submittedName>
</protein>
<accession>A0A2H6NFG7</accession>
<evidence type="ECO:0000313" key="1">
    <source>
        <dbReference type="EMBL" id="LAA31385.1"/>
    </source>
</evidence>
<name>A0A2H6NFG7_9SAUR</name>
<proteinExistence type="predicted"/>
<organism evidence="1">
    <name type="scientific">Micrurus carvalhoi</name>
    <dbReference type="NCBI Taxonomy" id="3147026"/>
    <lineage>
        <taxon>Eukaryota</taxon>
        <taxon>Metazoa</taxon>
        <taxon>Chordata</taxon>
        <taxon>Craniata</taxon>
        <taxon>Vertebrata</taxon>
        <taxon>Euteleostomi</taxon>
        <taxon>Lepidosauria</taxon>
        <taxon>Squamata</taxon>
        <taxon>Bifurcata</taxon>
        <taxon>Unidentata</taxon>
        <taxon>Episquamata</taxon>
        <taxon>Toxicofera</taxon>
        <taxon>Serpentes</taxon>
        <taxon>Colubroidea</taxon>
        <taxon>Elapidae</taxon>
        <taxon>Elapinae</taxon>
        <taxon>Micrurus</taxon>
    </lineage>
</organism>
<sequence length="122" mass="13305">MPQWTSQSCANAFCIYIISVNVSMCKRRYHGNKGSKACQLLPLSVSFHQPPEGINIEASHLITATGFADEMIQFAKILTSSEQSLVVIRVLAYYGLLLTHEGWIGCCLDGSVLSILAVKGGR</sequence>